<feature type="signal peptide" evidence="1">
    <location>
        <begin position="1"/>
        <end position="17"/>
    </location>
</feature>
<dbReference type="Proteomes" id="UP000266673">
    <property type="component" value="Unassembled WGS sequence"/>
</dbReference>
<dbReference type="OrthoDB" id="10363715at2759"/>
<gene>
    <name evidence="2" type="ORF">C2G38_2187708</name>
</gene>
<comment type="caution">
    <text evidence="2">The sequence shown here is derived from an EMBL/GenBank/DDBJ whole genome shotgun (WGS) entry which is preliminary data.</text>
</comment>
<evidence type="ECO:0000313" key="3">
    <source>
        <dbReference type="Proteomes" id="UP000266673"/>
    </source>
</evidence>
<feature type="chain" id="PRO_5017474731" evidence="1">
    <location>
        <begin position="18"/>
        <end position="148"/>
    </location>
</feature>
<evidence type="ECO:0000313" key="2">
    <source>
        <dbReference type="EMBL" id="RIB17324.1"/>
    </source>
</evidence>
<evidence type="ECO:0000256" key="1">
    <source>
        <dbReference type="SAM" id="SignalP"/>
    </source>
</evidence>
<dbReference type="AlphaFoldDB" id="A0A397V453"/>
<accession>A0A397V453</accession>
<proteinExistence type="predicted"/>
<sequence length="148" mass="17294">MLIIITLVTTLFVVLLALIISKEKPNIKTPSEVAIYKKNGTFEICQFGRICYWYMSNFAKALSYFVKSLLKPSREVIESAEDVKICLEDFFGFFLVDVNKFIKICSEFAIRIIINFMAKLVYFIKEQVRSKKFNAYFDMKLSNKGRKH</sequence>
<keyword evidence="1" id="KW-0732">Signal</keyword>
<name>A0A397V453_9GLOM</name>
<dbReference type="EMBL" id="QKWP01000616">
    <property type="protein sequence ID" value="RIB17324.1"/>
    <property type="molecule type" value="Genomic_DNA"/>
</dbReference>
<keyword evidence="3" id="KW-1185">Reference proteome</keyword>
<reference evidence="2 3" key="1">
    <citation type="submission" date="2018-06" db="EMBL/GenBank/DDBJ databases">
        <title>Comparative genomics reveals the genomic features of Rhizophagus irregularis, R. cerebriforme, R. diaphanum and Gigaspora rosea, and their symbiotic lifestyle signature.</title>
        <authorList>
            <person name="Morin E."/>
            <person name="San Clemente H."/>
            <person name="Chen E.C.H."/>
            <person name="De La Providencia I."/>
            <person name="Hainaut M."/>
            <person name="Kuo A."/>
            <person name="Kohler A."/>
            <person name="Murat C."/>
            <person name="Tang N."/>
            <person name="Roy S."/>
            <person name="Loubradou J."/>
            <person name="Henrissat B."/>
            <person name="Grigoriev I.V."/>
            <person name="Corradi N."/>
            <person name="Roux C."/>
            <person name="Martin F.M."/>
        </authorList>
    </citation>
    <scope>NUCLEOTIDE SEQUENCE [LARGE SCALE GENOMIC DNA]</scope>
    <source>
        <strain evidence="2 3">DAOM 194757</strain>
    </source>
</reference>
<organism evidence="2 3">
    <name type="scientific">Gigaspora rosea</name>
    <dbReference type="NCBI Taxonomy" id="44941"/>
    <lineage>
        <taxon>Eukaryota</taxon>
        <taxon>Fungi</taxon>
        <taxon>Fungi incertae sedis</taxon>
        <taxon>Mucoromycota</taxon>
        <taxon>Glomeromycotina</taxon>
        <taxon>Glomeromycetes</taxon>
        <taxon>Diversisporales</taxon>
        <taxon>Gigasporaceae</taxon>
        <taxon>Gigaspora</taxon>
    </lineage>
</organism>
<protein>
    <submittedName>
        <fullName evidence="2">Uncharacterized protein</fullName>
    </submittedName>
</protein>